<dbReference type="Proteomes" id="UP000193685">
    <property type="component" value="Unassembled WGS sequence"/>
</dbReference>
<keyword evidence="1" id="KW-1133">Transmembrane helix</keyword>
<gene>
    <name evidence="2" type="ORF">BCR37DRAFT_376069</name>
</gene>
<evidence type="ECO:0000313" key="2">
    <source>
        <dbReference type="EMBL" id="ORY86822.1"/>
    </source>
</evidence>
<organism evidence="2 3">
    <name type="scientific">Protomyces lactucae-debilis</name>
    <dbReference type="NCBI Taxonomy" id="2754530"/>
    <lineage>
        <taxon>Eukaryota</taxon>
        <taxon>Fungi</taxon>
        <taxon>Dikarya</taxon>
        <taxon>Ascomycota</taxon>
        <taxon>Taphrinomycotina</taxon>
        <taxon>Taphrinomycetes</taxon>
        <taxon>Taphrinales</taxon>
        <taxon>Protomycetaceae</taxon>
        <taxon>Protomyces</taxon>
    </lineage>
</organism>
<comment type="caution">
    <text evidence="2">The sequence shown here is derived from an EMBL/GenBank/DDBJ whole genome shotgun (WGS) entry which is preliminary data.</text>
</comment>
<reference evidence="2 3" key="1">
    <citation type="submission" date="2016-07" db="EMBL/GenBank/DDBJ databases">
        <title>Pervasive Adenine N6-methylation of Active Genes in Fungi.</title>
        <authorList>
            <consortium name="DOE Joint Genome Institute"/>
            <person name="Mondo S.J."/>
            <person name="Dannebaum R.O."/>
            <person name="Kuo R.C."/>
            <person name="Labutti K."/>
            <person name="Haridas S."/>
            <person name="Kuo A."/>
            <person name="Salamov A."/>
            <person name="Ahrendt S.R."/>
            <person name="Lipzen A."/>
            <person name="Sullivan W."/>
            <person name="Andreopoulos W.B."/>
            <person name="Clum A."/>
            <person name="Lindquist E."/>
            <person name="Daum C."/>
            <person name="Ramamoorthy G.K."/>
            <person name="Gryganskyi A."/>
            <person name="Culley D."/>
            <person name="Magnuson J.K."/>
            <person name="James T.Y."/>
            <person name="O'Malley M.A."/>
            <person name="Stajich J.E."/>
            <person name="Spatafora J.W."/>
            <person name="Visel A."/>
            <person name="Grigoriev I.V."/>
        </authorList>
    </citation>
    <scope>NUCLEOTIDE SEQUENCE [LARGE SCALE GENOMIC DNA]</scope>
    <source>
        <strain evidence="2 3">12-1054</strain>
    </source>
</reference>
<proteinExistence type="predicted"/>
<feature type="non-terminal residue" evidence="2">
    <location>
        <position position="54"/>
    </location>
</feature>
<dbReference type="AlphaFoldDB" id="A0A1Y2FS41"/>
<name>A0A1Y2FS41_PROLT</name>
<dbReference type="EMBL" id="MCFI01000002">
    <property type="protein sequence ID" value="ORY86822.1"/>
    <property type="molecule type" value="Genomic_DNA"/>
</dbReference>
<protein>
    <submittedName>
        <fullName evidence="2">Uncharacterized protein</fullName>
    </submittedName>
</protein>
<feature type="transmembrane region" description="Helical" evidence="1">
    <location>
        <begin position="24"/>
        <end position="52"/>
    </location>
</feature>
<evidence type="ECO:0000256" key="1">
    <source>
        <dbReference type="SAM" id="Phobius"/>
    </source>
</evidence>
<keyword evidence="1" id="KW-0472">Membrane</keyword>
<accession>A0A1Y2FS41</accession>
<keyword evidence="1" id="KW-0812">Transmembrane</keyword>
<sequence>MLSLLWLTLKRRSCAPDGCSAGFWLFAAFCAMSPGMAVAISAFASSLLVLMIDV</sequence>
<evidence type="ECO:0000313" key="3">
    <source>
        <dbReference type="Proteomes" id="UP000193685"/>
    </source>
</evidence>
<dbReference type="GeneID" id="63785118"/>
<keyword evidence="3" id="KW-1185">Reference proteome</keyword>
<dbReference type="RefSeq" id="XP_040727678.1">
    <property type="nucleotide sequence ID" value="XM_040868519.1"/>
</dbReference>